<proteinExistence type="predicted"/>
<evidence type="ECO:0000313" key="2">
    <source>
        <dbReference type="Proteomes" id="UP000295493"/>
    </source>
</evidence>
<keyword evidence="2" id="KW-1185">Reference proteome</keyword>
<protein>
    <submittedName>
        <fullName evidence="1">Uncharacterized protein</fullName>
    </submittedName>
</protein>
<dbReference type="EMBL" id="SNWD01000011">
    <property type="protein sequence ID" value="TDN79953.1"/>
    <property type="molecule type" value="Genomic_DNA"/>
</dbReference>
<comment type="caution">
    <text evidence="1">The sequence shown here is derived from an EMBL/GenBank/DDBJ whole genome shotgun (WGS) entry which is preliminary data.</text>
</comment>
<name>A0A4R6FFE4_9SPHN</name>
<organism evidence="1 2">
    <name type="scientific">Stakelama pacifica</name>
    <dbReference type="NCBI Taxonomy" id="517720"/>
    <lineage>
        <taxon>Bacteria</taxon>
        <taxon>Pseudomonadati</taxon>
        <taxon>Pseudomonadota</taxon>
        <taxon>Alphaproteobacteria</taxon>
        <taxon>Sphingomonadales</taxon>
        <taxon>Sphingomonadaceae</taxon>
        <taxon>Stakelama</taxon>
    </lineage>
</organism>
<dbReference type="RefSeq" id="WP_133496460.1">
    <property type="nucleotide sequence ID" value="NZ_BMLU01000011.1"/>
</dbReference>
<dbReference type="AlphaFoldDB" id="A0A4R6FFE4"/>
<gene>
    <name evidence="1" type="ORF">EV664_111110</name>
</gene>
<reference evidence="1 2" key="1">
    <citation type="submission" date="2019-03" db="EMBL/GenBank/DDBJ databases">
        <title>Genomic Encyclopedia of Type Strains, Phase IV (KMG-IV): sequencing the most valuable type-strain genomes for metagenomic binning, comparative biology and taxonomic classification.</title>
        <authorList>
            <person name="Goeker M."/>
        </authorList>
    </citation>
    <scope>NUCLEOTIDE SEQUENCE [LARGE SCALE GENOMIC DNA]</scope>
    <source>
        <strain evidence="1 2">DSM 25059</strain>
    </source>
</reference>
<evidence type="ECO:0000313" key="1">
    <source>
        <dbReference type="EMBL" id="TDN79953.1"/>
    </source>
</evidence>
<sequence>MQLLLFLSALLTGLTGVIAGDRTVERSQIERLGDVVAEQVRGTAQPAVVRQHAAYCPTLAMVSRSVPRILFNEPIGHALHALGIDTRRLE</sequence>
<dbReference type="Proteomes" id="UP000295493">
    <property type="component" value="Unassembled WGS sequence"/>
</dbReference>
<accession>A0A4R6FFE4</accession>